<protein>
    <submittedName>
        <fullName evidence="2">ABC-2 family transporter protein</fullName>
    </submittedName>
</protein>
<sequence>MEDPEPYQKKAHRSKVRSVRTAVGGVYDGTASKARLFSERLATRRGDPACRPGTGFFCGVLRESTNVPLHDLGYRRWSGPRNPQFFRWWVIAQTGVRLAWGSRWLRRLLVLAWLPAALCGVAFFALEKSLTEPSQMVRVLRIMSRNYPQADLVADELEKNPSQARVALWPMVLLTFFRLPQGVITVMLVALIAPPLIARDLRSRAYLLYFSRPITRLEYVFGKIAVVAAYLLMVTLVPGIALYVLGVALSPEFAVVYDTWDLPLRVAAASIIVIIPTVTFALALSALLGESRYATFCWFAPWVLGFVAFVSMTAMNETRMLRGRNPLLISNKWSLLSPYHTLGEVQTWVFGIEKDFANVAAEACLLSVVTFFSMIVLLRKVAAPMRV</sequence>
<name>A0A517S8C3_9PLAN</name>
<dbReference type="GO" id="GO:0005886">
    <property type="term" value="C:plasma membrane"/>
    <property type="evidence" value="ECO:0007669"/>
    <property type="project" value="UniProtKB-SubCell"/>
</dbReference>
<organism evidence="2 3">
    <name type="scientific">Caulifigura coniformis</name>
    <dbReference type="NCBI Taxonomy" id="2527983"/>
    <lineage>
        <taxon>Bacteria</taxon>
        <taxon>Pseudomonadati</taxon>
        <taxon>Planctomycetota</taxon>
        <taxon>Planctomycetia</taxon>
        <taxon>Planctomycetales</taxon>
        <taxon>Planctomycetaceae</taxon>
        <taxon>Caulifigura</taxon>
    </lineage>
</organism>
<dbReference type="AlphaFoldDB" id="A0A517S8C3"/>
<dbReference type="Pfam" id="PF12679">
    <property type="entry name" value="ABC2_membrane_2"/>
    <property type="match status" value="1"/>
</dbReference>
<reference evidence="2 3" key="1">
    <citation type="submission" date="2019-02" db="EMBL/GenBank/DDBJ databases">
        <title>Deep-cultivation of Planctomycetes and their phenomic and genomic characterization uncovers novel biology.</title>
        <authorList>
            <person name="Wiegand S."/>
            <person name="Jogler M."/>
            <person name="Boedeker C."/>
            <person name="Pinto D."/>
            <person name="Vollmers J."/>
            <person name="Rivas-Marin E."/>
            <person name="Kohn T."/>
            <person name="Peeters S.H."/>
            <person name="Heuer A."/>
            <person name="Rast P."/>
            <person name="Oberbeckmann S."/>
            <person name="Bunk B."/>
            <person name="Jeske O."/>
            <person name="Meyerdierks A."/>
            <person name="Storesund J.E."/>
            <person name="Kallscheuer N."/>
            <person name="Luecker S."/>
            <person name="Lage O.M."/>
            <person name="Pohl T."/>
            <person name="Merkel B.J."/>
            <person name="Hornburger P."/>
            <person name="Mueller R.-W."/>
            <person name="Bruemmer F."/>
            <person name="Labrenz M."/>
            <person name="Spormann A.M."/>
            <person name="Op den Camp H."/>
            <person name="Overmann J."/>
            <person name="Amann R."/>
            <person name="Jetten M.S.M."/>
            <person name="Mascher T."/>
            <person name="Medema M.H."/>
            <person name="Devos D.P."/>
            <person name="Kaster A.-K."/>
            <person name="Ovreas L."/>
            <person name="Rohde M."/>
            <person name="Galperin M.Y."/>
            <person name="Jogler C."/>
        </authorList>
    </citation>
    <scope>NUCLEOTIDE SEQUENCE [LARGE SCALE GENOMIC DNA]</scope>
    <source>
        <strain evidence="2 3">Pan44</strain>
    </source>
</reference>
<keyword evidence="1" id="KW-1133">Transmembrane helix</keyword>
<dbReference type="KEGG" id="ccos:Pan44_03810"/>
<evidence type="ECO:0000313" key="3">
    <source>
        <dbReference type="Proteomes" id="UP000315700"/>
    </source>
</evidence>
<dbReference type="InParanoid" id="A0A517S8C3"/>
<keyword evidence="1" id="KW-0472">Membrane</keyword>
<feature type="transmembrane region" description="Helical" evidence="1">
    <location>
        <begin position="266"/>
        <end position="289"/>
    </location>
</feature>
<dbReference type="EMBL" id="CP036271">
    <property type="protein sequence ID" value="QDT52371.1"/>
    <property type="molecule type" value="Genomic_DNA"/>
</dbReference>
<accession>A0A517S8C3</accession>
<evidence type="ECO:0000256" key="1">
    <source>
        <dbReference type="SAM" id="Phobius"/>
    </source>
</evidence>
<feature type="transmembrane region" description="Helical" evidence="1">
    <location>
        <begin position="356"/>
        <end position="378"/>
    </location>
</feature>
<feature type="transmembrane region" description="Helical" evidence="1">
    <location>
        <begin position="219"/>
        <end position="246"/>
    </location>
</feature>
<dbReference type="Proteomes" id="UP000315700">
    <property type="component" value="Chromosome"/>
</dbReference>
<feature type="transmembrane region" description="Helical" evidence="1">
    <location>
        <begin position="108"/>
        <end position="126"/>
    </location>
</feature>
<dbReference type="GO" id="GO:0140359">
    <property type="term" value="F:ABC-type transporter activity"/>
    <property type="evidence" value="ECO:0007669"/>
    <property type="project" value="InterPro"/>
</dbReference>
<feature type="transmembrane region" description="Helical" evidence="1">
    <location>
        <begin position="296"/>
        <end position="315"/>
    </location>
</feature>
<proteinExistence type="predicted"/>
<keyword evidence="1" id="KW-0812">Transmembrane</keyword>
<feature type="transmembrane region" description="Helical" evidence="1">
    <location>
        <begin position="179"/>
        <end position="198"/>
    </location>
</feature>
<evidence type="ECO:0000313" key="2">
    <source>
        <dbReference type="EMBL" id="QDT52371.1"/>
    </source>
</evidence>
<gene>
    <name evidence="2" type="ORF">Pan44_03810</name>
</gene>
<keyword evidence="3" id="KW-1185">Reference proteome</keyword>